<dbReference type="Proteomes" id="UP001230005">
    <property type="component" value="Unassembled WGS sequence"/>
</dbReference>
<keyword evidence="2" id="KW-1185">Reference proteome</keyword>
<reference evidence="1 2" key="1">
    <citation type="submission" date="2023-07" db="EMBL/GenBank/DDBJ databases">
        <title>Genomic Encyclopedia of Type Strains, Phase IV (KMG-IV): sequencing the most valuable type-strain genomes for metagenomic binning, comparative biology and taxonomic classification.</title>
        <authorList>
            <person name="Goeker M."/>
        </authorList>
    </citation>
    <scope>NUCLEOTIDE SEQUENCE [LARGE SCALE GENOMIC DNA]</scope>
    <source>
        <strain evidence="1 2">DSM 9768</strain>
    </source>
</reference>
<evidence type="ECO:0000313" key="1">
    <source>
        <dbReference type="EMBL" id="MDQ0253150.1"/>
    </source>
</evidence>
<comment type="caution">
    <text evidence="1">The sequence shown here is derived from an EMBL/GenBank/DDBJ whole genome shotgun (WGS) entry which is preliminary data.</text>
</comment>
<proteinExistence type="predicted"/>
<organism evidence="1 2">
    <name type="scientific">Evansella vedderi</name>
    <dbReference type="NCBI Taxonomy" id="38282"/>
    <lineage>
        <taxon>Bacteria</taxon>
        <taxon>Bacillati</taxon>
        <taxon>Bacillota</taxon>
        <taxon>Bacilli</taxon>
        <taxon>Bacillales</taxon>
        <taxon>Bacillaceae</taxon>
        <taxon>Evansella</taxon>
    </lineage>
</organism>
<evidence type="ECO:0000313" key="2">
    <source>
        <dbReference type="Proteomes" id="UP001230005"/>
    </source>
</evidence>
<protein>
    <submittedName>
        <fullName evidence="1">Uncharacterized protein</fullName>
    </submittedName>
</protein>
<gene>
    <name evidence="1" type="ORF">J2S74_000522</name>
</gene>
<accession>A0ABT9ZSJ6</accession>
<name>A0ABT9ZSJ6_9BACI</name>
<dbReference type="EMBL" id="JAUSUG010000001">
    <property type="protein sequence ID" value="MDQ0253150.1"/>
    <property type="molecule type" value="Genomic_DNA"/>
</dbReference>
<sequence length="39" mass="4727">MKINNICELLLRILITRILKKVFDTFSIENYNEYSKLVH</sequence>